<dbReference type="Proteomes" id="UP000283374">
    <property type="component" value="Unassembled WGS sequence"/>
</dbReference>
<name>A0A413RNF9_9CELL</name>
<dbReference type="InterPro" id="IPR036188">
    <property type="entry name" value="FAD/NAD-bd_sf"/>
</dbReference>
<evidence type="ECO:0000256" key="2">
    <source>
        <dbReference type="ARBA" id="ARBA00005272"/>
    </source>
</evidence>
<comment type="caution">
    <text evidence="7">The sequence shown here is derived from an EMBL/GenBank/DDBJ whole genome shotgun (WGS) entry which is preliminary data.</text>
</comment>
<evidence type="ECO:0000256" key="5">
    <source>
        <dbReference type="ARBA" id="ARBA00023002"/>
    </source>
</evidence>
<gene>
    <name evidence="7" type="ORF">D1825_05710</name>
</gene>
<dbReference type="Pfam" id="PF07992">
    <property type="entry name" value="Pyr_redox_2"/>
    <property type="match status" value="1"/>
</dbReference>
<dbReference type="InterPro" id="IPR051169">
    <property type="entry name" value="NADH-Q_oxidoreductase"/>
</dbReference>
<keyword evidence="4" id="KW-0274">FAD</keyword>
<evidence type="ECO:0000256" key="3">
    <source>
        <dbReference type="ARBA" id="ARBA00022630"/>
    </source>
</evidence>
<comment type="cofactor">
    <cofactor evidence="1">
        <name>FAD</name>
        <dbReference type="ChEBI" id="CHEBI:57692"/>
    </cofactor>
</comment>
<accession>A0A413RNF9</accession>
<reference evidence="7 8" key="1">
    <citation type="submission" date="2018-08" db="EMBL/GenBank/DDBJ databases">
        <title>Cellulomonas rhizosphaerae sp. nov., a novel actinomycete isolated from soil.</title>
        <authorList>
            <person name="Tian Y."/>
        </authorList>
    </citation>
    <scope>NUCLEOTIDE SEQUENCE [LARGE SCALE GENOMIC DNA]</scope>
    <source>
        <strain evidence="7 8">NEAU-TCZ24</strain>
    </source>
</reference>
<keyword evidence="8" id="KW-1185">Reference proteome</keyword>
<dbReference type="Gene3D" id="3.50.50.100">
    <property type="match status" value="1"/>
</dbReference>
<evidence type="ECO:0000313" key="7">
    <source>
        <dbReference type="EMBL" id="RHA43556.1"/>
    </source>
</evidence>
<protein>
    <recommendedName>
        <fullName evidence="6">FAD/NAD(P)-binding domain-containing protein</fullName>
    </recommendedName>
</protein>
<dbReference type="AlphaFoldDB" id="A0A413RNF9"/>
<dbReference type="RefSeq" id="WP_118766484.1">
    <property type="nucleotide sequence ID" value="NZ_QWKP01000155.1"/>
</dbReference>
<dbReference type="GO" id="GO:0019646">
    <property type="term" value="P:aerobic electron transport chain"/>
    <property type="evidence" value="ECO:0007669"/>
    <property type="project" value="TreeGrafter"/>
</dbReference>
<keyword evidence="5" id="KW-0560">Oxidoreductase</keyword>
<comment type="similarity">
    <text evidence="2">Belongs to the NADH dehydrogenase family.</text>
</comment>
<dbReference type="PRINTS" id="PR00368">
    <property type="entry name" value="FADPNR"/>
</dbReference>
<dbReference type="InterPro" id="IPR023753">
    <property type="entry name" value="FAD/NAD-binding_dom"/>
</dbReference>
<evidence type="ECO:0000313" key="8">
    <source>
        <dbReference type="Proteomes" id="UP000283374"/>
    </source>
</evidence>
<organism evidence="7 8">
    <name type="scientific">Cellulomonas rhizosphaerae</name>
    <dbReference type="NCBI Taxonomy" id="2293719"/>
    <lineage>
        <taxon>Bacteria</taxon>
        <taxon>Bacillati</taxon>
        <taxon>Actinomycetota</taxon>
        <taxon>Actinomycetes</taxon>
        <taxon>Micrococcales</taxon>
        <taxon>Cellulomonadaceae</taxon>
        <taxon>Cellulomonas</taxon>
    </lineage>
</organism>
<sequence length="416" mass="43398">MEAPIEVVVLGGGYTAIWAARALARGLRRPLREGSVRVTVVSATTAHAFHGWTGEVLSGHVRGERARTALVDVVPPAWVLHGSATALDPVARTVSVTTDDGVRLLPYDHLLVATGSRDARERVPGLAEHGWSLKDDGGLDTLVGRLEAGCGAAVVVGGGLAGTEAAVAMAARMRRDDPDARVVLVHGGEHVLPDLRPRFERVARYAVEQAERAGVEVRCGARVARVDEDGVALDDGTTIPAGTVVSAVGQVVVTLPGLAAERATDGRLVVDRRLRTTLRGVWSGGDAAAVPHPNGSGPCPPNALWAIKAGTGAGRNIARTVRGRRARVFRFPGLGQAASLGVGRGAAELYGVQLTGWVAWLTRWVFFHAFMPSRRLALAAMGDWLLLGLRTAGGRPAVADATHGVASNTGTLDAAV</sequence>
<dbReference type="OrthoDB" id="9802028at2"/>
<evidence type="ECO:0000259" key="6">
    <source>
        <dbReference type="Pfam" id="PF07992"/>
    </source>
</evidence>
<evidence type="ECO:0000256" key="4">
    <source>
        <dbReference type="ARBA" id="ARBA00022827"/>
    </source>
</evidence>
<keyword evidence="3" id="KW-0285">Flavoprotein</keyword>
<dbReference type="PANTHER" id="PTHR42913">
    <property type="entry name" value="APOPTOSIS-INDUCING FACTOR 1"/>
    <property type="match status" value="1"/>
</dbReference>
<feature type="domain" description="FAD/NAD(P)-binding" evidence="6">
    <location>
        <begin position="6"/>
        <end position="288"/>
    </location>
</feature>
<dbReference type="EMBL" id="QWKP01000155">
    <property type="protein sequence ID" value="RHA43556.1"/>
    <property type="molecule type" value="Genomic_DNA"/>
</dbReference>
<proteinExistence type="inferred from homology"/>
<evidence type="ECO:0000256" key="1">
    <source>
        <dbReference type="ARBA" id="ARBA00001974"/>
    </source>
</evidence>
<dbReference type="PANTHER" id="PTHR42913:SF3">
    <property type="entry name" value="64 KDA MITOCHONDRIAL NADH DEHYDROGENASE (EUROFUNG)"/>
    <property type="match status" value="1"/>
</dbReference>
<dbReference type="GO" id="GO:0003955">
    <property type="term" value="F:NAD(P)H dehydrogenase (quinone) activity"/>
    <property type="evidence" value="ECO:0007669"/>
    <property type="project" value="TreeGrafter"/>
</dbReference>
<dbReference type="PRINTS" id="PR00469">
    <property type="entry name" value="PNDRDTASEII"/>
</dbReference>
<dbReference type="SUPFAM" id="SSF51905">
    <property type="entry name" value="FAD/NAD(P)-binding domain"/>
    <property type="match status" value="1"/>
</dbReference>